<feature type="domain" description="Putative zinc-finger" evidence="3">
    <location>
        <begin position="5"/>
        <end position="37"/>
    </location>
</feature>
<accession>A0ABV1E1P4</accession>
<dbReference type="Proteomes" id="UP001489509">
    <property type="component" value="Unassembled WGS sequence"/>
</dbReference>
<dbReference type="Gene3D" id="1.10.10.1320">
    <property type="entry name" value="Anti-sigma factor, zinc-finger domain"/>
    <property type="match status" value="1"/>
</dbReference>
<evidence type="ECO:0000313" key="4">
    <source>
        <dbReference type="EMBL" id="MEQ2441213.1"/>
    </source>
</evidence>
<dbReference type="InterPro" id="IPR027383">
    <property type="entry name" value="Znf_put"/>
</dbReference>
<sequence>MQASCRELRQLLPHYVQGLCSEEERRAVEEHVRGCEE</sequence>
<protein>
    <recommendedName>
        <fullName evidence="2">Anti-sigma-W factor RsiW</fullName>
    </recommendedName>
</protein>
<dbReference type="EMBL" id="JBBMFD010000019">
    <property type="protein sequence ID" value="MEQ2441213.1"/>
    <property type="molecule type" value="Genomic_DNA"/>
</dbReference>
<evidence type="ECO:0000259" key="3">
    <source>
        <dbReference type="Pfam" id="PF13490"/>
    </source>
</evidence>
<keyword evidence="5" id="KW-1185">Reference proteome</keyword>
<reference evidence="4 5" key="1">
    <citation type="submission" date="2024-03" db="EMBL/GenBank/DDBJ databases">
        <title>Human intestinal bacterial collection.</title>
        <authorList>
            <person name="Pauvert C."/>
            <person name="Hitch T.C.A."/>
            <person name="Clavel T."/>
        </authorList>
    </citation>
    <scope>NUCLEOTIDE SEQUENCE [LARGE SCALE GENOMIC DNA]</scope>
    <source>
        <strain evidence="4 5">CLA-JM-H44</strain>
    </source>
</reference>
<dbReference type="RefSeq" id="WP_349220169.1">
    <property type="nucleotide sequence ID" value="NZ_JBBMFD010000019.1"/>
</dbReference>
<dbReference type="InterPro" id="IPR041916">
    <property type="entry name" value="Anti_sigma_zinc_sf"/>
</dbReference>
<evidence type="ECO:0000256" key="2">
    <source>
        <dbReference type="ARBA" id="ARBA00024438"/>
    </source>
</evidence>
<name>A0ABV1E1P4_9FIRM</name>
<organism evidence="4 5">
    <name type="scientific">Solibaculum intestinale</name>
    <dbReference type="NCBI Taxonomy" id="3133165"/>
    <lineage>
        <taxon>Bacteria</taxon>
        <taxon>Bacillati</taxon>
        <taxon>Bacillota</taxon>
        <taxon>Clostridia</taxon>
        <taxon>Eubacteriales</taxon>
        <taxon>Oscillospiraceae</taxon>
        <taxon>Solibaculum</taxon>
    </lineage>
</organism>
<proteinExistence type="inferred from homology"/>
<comment type="similarity">
    <text evidence="1">Belongs to the zinc-associated anti-sigma factor (ZAS) superfamily. Anti-sigma-W factor family.</text>
</comment>
<evidence type="ECO:0000256" key="1">
    <source>
        <dbReference type="ARBA" id="ARBA00024353"/>
    </source>
</evidence>
<dbReference type="Pfam" id="PF13490">
    <property type="entry name" value="zf-HC2"/>
    <property type="match status" value="1"/>
</dbReference>
<comment type="caution">
    <text evidence="4">The sequence shown here is derived from an EMBL/GenBank/DDBJ whole genome shotgun (WGS) entry which is preliminary data.</text>
</comment>
<evidence type="ECO:0000313" key="5">
    <source>
        <dbReference type="Proteomes" id="UP001489509"/>
    </source>
</evidence>
<gene>
    <name evidence="4" type="ORF">WMO26_10285</name>
</gene>